<dbReference type="AlphaFoldDB" id="A0A1W2APL0"/>
<dbReference type="STRING" id="112901.SAMN04488500_10612"/>
<keyword evidence="2" id="KW-1185">Reference proteome</keyword>
<name>A0A1W2APL0_9FIRM</name>
<sequence>MILYVIVSLLVSFLLGYILGKHQGWVAGCSEMEADMPLKIRQKSLEQGKCSICDEYWTKMSSNEKNNKDLETL</sequence>
<accession>A0A1W2APL0</accession>
<gene>
    <name evidence="1" type="ORF">SAMN04488500_10612</name>
</gene>
<dbReference type="Proteomes" id="UP000192738">
    <property type="component" value="Unassembled WGS sequence"/>
</dbReference>
<protein>
    <submittedName>
        <fullName evidence="1">Uncharacterized protein</fullName>
    </submittedName>
</protein>
<evidence type="ECO:0000313" key="2">
    <source>
        <dbReference type="Proteomes" id="UP000192738"/>
    </source>
</evidence>
<reference evidence="1 2" key="1">
    <citation type="submission" date="2017-04" db="EMBL/GenBank/DDBJ databases">
        <authorList>
            <person name="Afonso C.L."/>
            <person name="Miller P.J."/>
            <person name="Scott M.A."/>
            <person name="Spackman E."/>
            <person name="Goraichik I."/>
            <person name="Dimitrov K.M."/>
            <person name="Suarez D.L."/>
            <person name="Swayne D.E."/>
        </authorList>
    </citation>
    <scope>NUCLEOTIDE SEQUENCE [LARGE SCALE GENOMIC DNA]</scope>
    <source>
        <strain evidence="1 2">DSM 5090</strain>
    </source>
</reference>
<dbReference type="OrthoDB" id="1685250at2"/>
<dbReference type="EMBL" id="FWXI01000006">
    <property type="protein sequence ID" value="SMC62462.1"/>
    <property type="molecule type" value="Genomic_DNA"/>
</dbReference>
<dbReference type="RefSeq" id="WP_084575237.1">
    <property type="nucleotide sequence ID" value="NZ_CP155572.1"/>
</dbReference>
<organism evidence="1 2">
    <name type="scientific">Sporomusa malonica</name>
    <dbReference type="NCBI Taxonomy" id="112901"/>
    <lineage>
        <taxon>Bacteria</taxon>
        <taxon>Bacillati</taxon>
        <taxon>Bacillota</taxon>
        <taxon>Negativicutes</taxon>
        <taxon>Selenomonadales</taxon>
        <taxon>Sporomusaceae</taxon>
        <taxon>Sporomusa</taxon>
    </lineage>
</organism>
<evidence type="ECO:0000313" key="1">
    <source>
        <dbReference type="EMBL" id="SMC62462.1"/>
    </source>
</evidence>
<proteinExistence type="predicted"/>